<comment type="caution">
    <text evidence="1">The sequence shown here is derived from an EMBL/GenBank/DDBJ whole genome shotgun (WGS) entry which is preliminary data.</text>
</comment>
<organism evidence="1 2">
    <name type="scientific">Riemerella anatipestifer</name>
    <name type="common">Moraxella anatipestifer</name>
    <dbReference type="NCBI Taxonomy" id="34085"/>
    <lineage>
        <taxon>Bacteria</taxon>
        <taxon>Pseudomonadati</taxon>
        <taxon>Bacteroidota</taxon>
        <taxon>Flavobacteriia</taxon>
        <taxon>Flavobacteriales</taxon>
        <taxon>Weeksellaceae</taxon>
        <taxon>Riemerella</taxon>
    </lineage>
</organism>
<sequence>MDIRDNVLIYFRNKISKEIDENYIINHPDYLGDEATLLLEDFFKKFDVQSGYLEVDKYFNPLPSPAGCLWSWMTFNFPKNEQKYPIITVGHMIEVAKHGEWFEPK</sequence>
<gene>
    <name evidence="1" type="ORF">PG303_05010</name>
</gene>
<name>A0AAP6HFQ7_RIEAN</name>
<dbReference type="Proteomes" id="UP001284033">
    <property type="component" value="Unassembled WGS sequence"/>
</dbReference>
<dbReference type="RefSeq" id="WP_161398767.1">
    <property type="nucleotide sequence ID" value="NZ_CP110126.1"/>
</dbReference>
<dbReference type="Pfam" id="PF07377">
    <property type="entry name" value="DUF1493"/>
    <property type="match status" value="1"/>
</dbReference>
<dbReference type="AlphaFoldDB" id="A0AAP6HFQ7"/>
<accession>A0AAP6HFQ7</accession>
<reference evidence="1" key="1">
    <citation type="submission" date="2023-01" db="EMBL/GenBank/DDBJ databases">
        <title>Genome-based studies on antimicrobial resistance profiles of Riemerella anatipestifer in China, 1994 to 2021.</title>
        <authorList>
            <person name="Yang Z."/>
            <person name="Zhu D."/>
        </authorList>
    </citation>
    <scope>NUCLEOTIDE SEQUENCE</scope>
    <source>
        <strain evidence="1">RCAD1218</strain>
    </source>
</reference>
<dbReference type="EMBL" id="JAQZHK010000003">
    <property type="protein sequence ID" value="MDY3512573.1"/>
    <property type="molecule type" value="Genomic_DNA"/>
</dbReference>
<evidence type="ECO:0000313" key="2">
    <source>
        <dbReference type="Proteomes" id="UP001284033"/>
    </source>
</evidence>
<evidence type="ECO:0000313" key="1">
    <source>
        <dbReference type="EMBL" id="MDY3512573.1"/>
    </source>
</evidence>
<dbReference type="InterPro" id="IPR010862">
    <property type="entry name" value="DUF1493"/>
</dbReference>
<protein>
    <submittedName>
        <fullName evidence="1">DUF1493 family protein</fullName>
    </submittedName>
</protein>
<proteinExistence type="predicted"/>